<feature type="domain" description="GmrSD restriction endonucleases C-terminal" evidence="2">
    <location>
        <begin position="453"/>
        <end position="604"/>
    </location>
</feature>
<dbReference type="AlphaFoldDB" id="A0A840A9U6"/>
<dbReference type="EMBL" id="JACIDJ010000001">
    <property type="protein sequence ID" value="MBB3896955.1"/>
    <property type="molecule type" value="Genomic_DNA"/>
</dbReference>
<evidence type="ECO:0000313" key="4">
    <source>
        <dbReference type="Proteomes" id="UP000553193"/>
    </source>
</evidence>
<reference evidence="3 4" key="1">
    <citation type="submission" date="2020-08" db="EMBL/GenBank/DDBJ databases">
        <title>Genomic Encyclopedia of Type Strains, Phase IV (KMG-IV): sequencing the most valuable type-strain genomes for metagenomic binning, comparative biology and taxonomic classification.</title>
        <authorList>
            <person name="Goeker M."/>
        </authorList>
    </citation>
    <scope>NUCLEOTIDE SEQUENCE [LARGE SCALE GENOMIC DNA]</scope>
    <source>
        <strain evidence="3 4">DSM 19979</strain>
    </source>
</reference>
<comment type="caution">
    <text evidence="3">The sequence shown here is derived from an EMBL/GenBank/DDBJ whole genome shotgun (WGS) entry which is preliminary data.</text>
</comment>
<name>A0A840A9U6_9PROT</name>
<protein>
    <recommendedName>
        <fullName evidence="5">DUF262 domain-containing protein</fullName>
    </recommendedName>
</protein>
<evidence type="ECO:0000259" key="1">
    <source>
        <dbReference type="Pfam" id="PF03235"/>
    </source>
</evidence>
<dbReference type="PANTHER" id="PTHR35149">
    <property type="entry name" value="SLL5132 PROTEIN"/>
    <property type="match status" value="1"/>
</dbReference>
<feature type="domain" description="GmrSD restriction endonucleases N-terminal" evidence="1">
    <location>
        <begin position="9"/>
        <end position="250"/>
    </location>
</feature>
<organism evidence="3 4">
    <name type="scientific">Roseococcus suduntuyensis</name>
    <dbReference type="NCBI Taxonomy" id="455361"/>
    <lineage>
        <taxon>Bacteria</taxon>
        <taxon>Pseudomonadati</taxon>
        <taxon>Pseudomonadota</taxon>
        <taxon>Alphaproteobacteria</taxon>
        <taxon>Acetobacterales</taxon>
        <taxon>Roseomonadaceae</taxon>
        <taxon>Roseococcus</taxon>
    </lineage>
</organism>
<evidence type="ECO:0000259" key="2">
    <source>
        <dbReference type="Pfam" id="PF07510"/>
    </source>
</evidence>
<dbReference type="RefSeq" id="WP_184381908.1">
    <property type="nucleotide sequence ID" value="NZ_JACIDJ010000001.1"/>
</dbReference>
<keyword evidence="4" id="KW-1185">Reference proteome</keyword>
<proteinExistence type="predicted"/>
<dbReference type="Pfam" id="PF03235">
    <property type="entry name" value="GmrSD_N"/>
    <property type="match status" value="1"/>
</dbReference>
<dbReference type="InterPro" id="IPR004919">
    <property type="entry name" value="GmrSD_N"/>
</dbReference>
<evidence type="ECO:0000313" key="3">
    <source>
        <dbReference type="EMBL" id="MBB3896955.1"/>
    </source>
</evidence>
<dbReference type="InterPro" id="IPR011089">
    <property type="entry name" value="GmrSD_C"/>
</dbReference>
<dbReference type="Proteomes" id="UP000553193">
    <property type="component" value="Unassembled WGS sequence"/>
</dbReference>
<dbReference type="PANTHER" id="PTHR35149:SF2">
    <property type="entry name" value="DUF262 DOMAIN-CONTAINING PROTEIN"/>
    <property type="match status" value="1"/>
</dbReference>
<gene>
    <name evidence="3" type="ORF">GGQ83_000381</name>
</gene>
<evidence type="ECO:0008006" key="5">
    <source>
        <dbReference type="Google" id="ProtNLM"/>
    </source>
</evidence>
<accession>A0A840A9U6</accession>
<dbReference type="Pfam" id="PF07510">
    <property type="entry name" value="GmrSD_C"/>
    <property type="match status" value="1"/>
</dbReference>
<sequence>MKPNYLALRNLFGQSERFIVPLFQRPYVWTQEEQWEPLWDDIQAVAERVRQAGTGEAIKGHFLGSVVLEQRSHATGGLPIREVIDGQQRLTTLQVCLHAASHAMTASAAASAKIGQDDAGRLAGLAARQVAALTRNTLVSEDEEAYKVWPTNDDRAAFREVMDATGPDAIAPTSTKLSDAYRFFYAAAEQYLKEDSDGRVAQALAAAVQDHLRLIVLDLEGTDEPQAIFETLNARGTPLLPADLVKNWLLWEAQRQQSDLVALYQAHWRPFDSDSAYWRKKIGTGHASRPRVDTFLANWLSERRAEPVSATHIYEQFLRHVSPAAGVRPPVRPLMAEIQSRSQLYRSIDQPAQSGDRFTVFLNRLQAMDIVALHPLLMHLLARAGSDANDRNAIAEMLESYLVRRMVCGLNTRGYSTQFVKLIKPISEADPSSPAAPVVAQELTKAQDGSAVWPSDAKFEAEWLTRPLYGNLRRERLVMILRALEEALRAKKTKMEPTSVDFSMLQVEHVMPTSWQSHWPLPEGDRAEREAERSGHLNRIGNLTLVSSALNPTLSNAAWNHDNPKKSKRAALDEHSTLLLNKALVKYESWDEVRIGKRARALFDVAVGIWPAPPG</sequence>